<reference evidence="1 2" key="1">
    <citation type="submission" date="2019-03" db="EMBL/GenBank/DDBJ databases">
        <title>Genomic Encyclopedia of Archaeal and Bacterial Type Strains, Phase II (KMG-II): from individual species to whole genera.</title>
        <authorList>
            <person name="Goeker M."/>
        </authorList>
    </citation>
    <scope>NUCLEOTIDE SEQUENCE [LARGE SCALE GENOMIC DNA]</scope>
    <source>
        <strain evidence="1 2">DSM 15388</strain>
    </source>
</reference>
<evidence type="ECO:0000313" key="1">
    <source>
        <dbReference type="EMBL" id="TCS41966.1"/>
    </source>
</evidence>
<protein>
    <recommendedName>
        <fullName evidence="3">Glycosyl transferase family 8</fullName>
    </recommendedName>
</protein>
<gene>
    <name evidence="1" type="ORF">BCF53_10470</name>
</gene>
<dbReference type="Proteomes" id="UP000295793">
    <property type="component" value="Unassembled WGS sequence"/>
</dbReference>
<evidence type="ECO:0008006" key="3">
    <source>
        <dbReference type="Google" id="ProtNLM"/>
    </source>
</evidence>
<dbReference type="SUPFAM" id="SSF53448">
    <property type="entry name" value="Nucleotide-diphospho-sugar transferases"/>
    <property type="match status" value="1"/>
</dbReference>
<accession>A0A4R3I750</accession>
<comment type="caution">
    <text evidence="1">The sequence shown here is derived from an EMBL/GenBank/DDBJ whole genome shotgun (WGS) entry which is preliminary data.</text>
</comment>
<dbReference type="EMBL" id="SLZR01000004">
    <property type="protein sequence ID" value="TCS41966.1"/>
    <property type="molecule type" value="Genomic_DNA"/>
</dbReference>
<sequence>MNHFVCYHWGELYSPENVERLYRSVKAQFSYPFEFHCVTAEDIELRPEITVHELPYGKPFKGNWNKLRTFSEGFLGLPNGDTAIVLDLDILITGSLDFLIEDLPEEPLVFARDKHKSRLGLVQTSVYRVKINHRPEIWNSIVAGDHDQIRKEIGKESDQCWIDRYYPKGQPKFFDGDKIVSYKYDCYSKGIAPFGDGLAKKGITTARWGQAKLPENARVVMFHGRPDMHEIEGAHWGKWKRASFIKDFQY</sequence>
<organism evidence="1 2">
    <name type="scientific">Reinekea marinisedimentorum</name>
    <dbReference type="NCBI Taxonomy" id="230495"/>
    <lineage>
        <taxon>Bacteria</taxon>
        <taxon>Pseudomonadati</taxon>
        <taxon>Pseudomonadota</taxon>
        <taxon>Gammaproteobacteria</taxon>
        <taxon>Oceanospirillales</taxon>
        <taxon>Saccharospirillaceae</taxon>
        <taxon>Reinekea</taxon>
    </lineage>
</organism>
<dbReference type="RefSeq" id="WP_132700717.1">
    <property type="nucleotide sequence ID" value="NZ_SLZR01000004.1"/>
</dbReference>
<keyword evidence="2" id="KW-1185">Reference proteome</keyword>
<dbReference type="OrthoDB" id="564871at2"/>
<dbReference type="AlphaFoldDB" id="A0A4R3I750"/>
<proteinExistence type="predicted"/>
<name>A0A4R3I750_9GAMM</name>
<dbReference type="InterPro" id="IPR029044">
    <property type="entry name" value="Nucleotide-diphossugar_trans"/>
</dbReference>
<evidence type="ECO:0000313" key="2">
    <source>
        <dbReference type="Proteomes" id="UP000295793"/>
    </source>
</evidence>